<evidence type="ECO:0000256" key="7">
    <source>
        <dbReference type="SAM" id="MobiDB-lite"/>
    </source>
</evidence>
<dbReference type="GO" id="GO:0004634">
    <property type="term" value="F:phosphopyruvate hydratase activity"/>
    <property type="evidence" value="ECO:0007669"/>
    <property type="project" value="UniProtKB-EC"/>
</dbReference>
<keyword evidence="6" id="KW-0460">Magnesium</keyword>
<evidence type="ECO:0000256" key="3">
    <source>
        <dbReference type="ARBA" id="ARBA00012058"/>
    </source>
</evidence>
<reference evidence="10 11" key="1">
    <citation type="submission" date="2017-03" db="EMBL/GenBank/DDBJ databases">
        <title>WGS assembly of Porphyra umbilicalis.</title>
        <authorList>
            <person name="Brawley S.H."/>
            <person name="Blouin N.A."/>
            <person name="Ficko-Blean E."/>
            <person name="Wheeler G.L."/>
            <person name="Lohr M."/>
            <person name="Goodson H.V."/>
            <person name="Jenkins J.W."/>
            <person name="Blaby-Haas C.E."/>
            <person name="Helliwell K.E."/>
            <person name="Chan C."/>
            <person name="Marriage T."/>
            <person name="Bhattacharya D."/>
            <person name="Klein A.S."/>
            <person name="Badis Y."/>
            <person name="Brodie J."/>
            <person name="Cao Y."/>
            <person name="Collen J."/>
            <person name="Dittami S.M."/>
            <person name="Gachon C.M."/>
            <person name="Green B.R."/>
            <person name="Karpowicz S."/>
            <person name="Kim J.W."/>
            <person name="Kudahl U."/>
            <person name="Lin S."/>
            <person name="Michel G."/>
            <person name="Mittag M."/>
            <person name="Olson B.J."/>
            <person name="Pangilinan J."/>
            <person name="Peng Y."/>
            <person name="Qiu H."/>
            <person name="Shu S."/>
            <person name="Singer J.T."/>
            <person name="Smith A.G."/>
            <person name="Sprecher B.N."/>
            <person name="Wagner V."/>
            <person name="Wang W."/>
            <person name="Wang Z.-Y."/>
            <person name="Yan J."/>
            <person name="Yarish C."/>
            <person name="Zoeuner-Riek S."/>
            <person name="Zhuang Y."/>
            <person name="Zou Y."/>
            <person name="Lindquist E.A."/>
            <person name="Grimwood J."/>
            <person name="Barry K."/>
            <person name="Rokhsar D.S."/>
            <person name="Schmutz J."/>
            <person name="Stiller J.W."/>
            <person name="Grossman A.R."/>
            <person name="Prochnik S.E."/>
        </authorList>
    </citation>
    <scope>NUCLEOTIDE SEQUENCE [LARGE SCALE GENOMIC DNA]</scope>
    <source>
        <strain evidence="10">4086291</strain>
    </source>
</reference>
<feature type="domain" description="Enolase N-terminal" evidence="9">
    <location>
        <begin position="4"/>
        <end position="136"/>
    </location>
</feature>
<organism evidence="10 11">
    <name type="scientific">Porphyra umbilicalis</name>
    <name type="common">Purple laver</name>
    <name type="synonym">Red alga</name>
    <dbReference type="NCBI Taxonomy" id="2786"/>
    <lineage>
        <taxon>Eukaryota</taxon>
        <taxon>Rhodophyta</taxon>
        <taxon>Bangiophyceae</taxon>
        <taxon>Bangiales</taxon>
        <taxon>Bangiaceae</taxon>
        <taxon>Porphyra</taxon>
    </lineage>
</organism>
<keyword evidence="6" id="KW-0479">Metal-binding</keyword>
<accession>A0A1X6P858</accession>
<feature type="binding site" evidence="6">
    <location>
        <position position="248"/>
    </location>
    <ligand>
        <name>Mg(2+)</name>
        <dbReference type="ChEBI" id="CHEBI:18420"/>
    </ligand>
</feature>
<dbReference type="GO" id="GO:0000015">
    <property type="term" value="C:phosphopyruvate hydratase complex"/>
    <property type="evidence" value="ECO:0007669"/>
    <property type="project" value="InterPro"/>
</dbReference>
<feature type="binding site" evidence="6">
    <location>
        <position position="332"/>
    </location>
    <ligand>
        <name>Mg(2+)</name>
        <dbReference type="ChEBI" id="CHEBI:18420"/>
    </ligand>
</feature>
<dbReference type="InterPro" id="IPR000941">
    <property type="entry name" value="Enolase"/>
</dbReference>
<evidence type="ECO:0000259" key="8">
    <source>
        <dbReference type="SMART" id="SM01192"/>
    </source>
</evidence>
<dbReference type="InterPro" id="IPR020810">
    <property type="entry name" value="Enolase_C"/>
</dbReference>
<dbReference type="Gene3D" id="3.30.390.10">
    <property type="entry name" value="Enolase-like, N-terminal domain"/>
    <property type="match status" value="1"/>
</dbReference>
<dbReference type="UniPathway" id="UPA00109">
    <property type="reaction ID" value="UER00187"/>
</dbReference>
<feature type="compositionally biased region" description="Basic and acidic residues" evidence="7">
    <location>
        <begin position="43"/>
        <end position="58"/>
    </location>
</feature>
<dbReference type="GO" id="GO:0006096">
    <property type="term" value="P:glycolytic process"/>
    <property type="evidence" value="ECO:0007669"/>
    <property type="project" value="UniProtKB-UniPathway"/>
</dbReference>
<comment type="similarity">
    <text evidence="2">Belongs to the enolase family.</text>
</comment>
<dbReference type="Gene3D" id="3.20.20.120">
    <property type="entry name" value="Enolase-like C-terminal domain"/>
    <property type="match status" value="1"/>
</dbReference>
<feature type="region of interest" description="Disordered" evidence="7">
    <location>
        <begin position="35"/>
        <end position="59"/>
    </location>
</feature>
<dbReference type="AlphaFoldDB" id="A0A1X6P858"/>
<dbReference type="Pfam" id="PF03952">
    <property type="entry name" value="Enolase_N"/>
    <property type="match status" value="1"/>
</dbReference>
<evidence type="ECO:0000256" key="1">
    <source>
        <dbReference type="ARBA" id="ARBA00005031"/>
    </source>
</evidence>
<proteinExistence type="inferred from homology"/>
<dbReference type="EMBL" id="KV918847">
    <property type="protein sequence ID" value="OSX77044.1"/>
    <property type="molecule type" value="Genomic_DNA"/>
</dbReference>
<dbReference type="PIRSF" id="PIRSF001400">
    <property type="entry name" value="Enolase"/>
    <property type="match status" value="1"/>
</dbReference>
<evidence type="ECO:0000256" key="2">
    <source>
        <dbReference type="ARBA" id="ARBA00009604"/>
    </source>
</evidence>
<name>A0A1X6P858_PORUM</name>
<evidence type="ECO:0000313" key="11">
    <source>
        <dbReference type="Proteomes" id="UP000218209"/>
    </source>
</evidence>
<protein>
    <recommendedName>
        <fullName evidence="3">phosphopyruvate hydratase</fullName>
        <ecNumber evidence="3">4.2.1.11</ecNumber>
    </recommendedName>
</protein>
<dbReference type="SMART" id="SM01193">
    <property type="entry name" value="Enolase_N"/>
    <property type="match status" value="1"/>
</dbReference>
<keyword evidence="5" id="KW-0456">Lyase</keyword>
<comment type="cofactor">
    <cofactor evidence="6">
        <name>Mg(2+)</name>
        <dbReference type="ChEBI" id="CHEBI:18420"/>
    </cofactor>
    <text evidence="6">Mg(2+) is required for catalysis and for stabilizing the dimer.</text>
</comment>
<dbReference type="SUPFAM" id="SSF54826">
    <property type="entry name" value="Enolase N-terminal domain-like"/>
    <property type="match status" value="1"/>
</dbReference>
<dbReference type="InterPro" id="IPR020811">
    <property type="entry name" value="Enolase_N"/>
</dbReference>
<keyword evidence="4" id="KW-0324">Glycolysis</keyword>
<dbReference type="SUPFAM" id="SSF51604">
    <property type="entry name" value="Enolase C-terminal domain-like"/>
    <property type="match status" value="1"/>
</dbReference>
<dbReference type="HAMAP" id="MF_00318">
    <property type="entry name" value="Enolase"/>
    <property type="match status" value="1"/>
</dbReference>
<dbReference type="EC" id="4.2.1.11" evidence="3"/>
<evidence type="ECO:0000256" key="5">
    <source>
        <dbReference type="ARBA" id="ARBA00023239"/>
    </source>
</evidence>
<evidence type="ECO:0000313" key="10">
    <source>
        <dbReference type="EMBL" id="OSX77044.1"/>
    </source>
</evidence>
<evidence type="ECO:0000256" key="6">
    <source>
        <dbReference type="PIRSR" id="PIRSR001400-3"/>
    </source>
</evidence>
<dbReference type="Proteomes" id="UP000218209">
    <property type="component" value="Unassembled WGS sequence"/>
</dbReference>
<dbReference type="PRINTS" id="PR00148">
    <property type="entry name" value="ENOLASE"/>
</dbReference>
<evidence type="ECO:0000259" key="9">
    <source>
        <dbReference type="SMART" id="SM01193"/>
    </source>
</evidence>
<feature type="domain" description="Enolase C-terminal TIM barrel" evidence="8">
    <location>
        <begin position="144"/>
        <end position="445"/>
    </location>
</feature>
<dbReference type="OrthoDB" id="1739814at2759"/>
<dbReference type="SMART" id="SM01192">
    <property type="entry name" value="Enolase_C"/>
    <property type="match status" value="1"/>
</dbReference>
<gene>
    <name evidence="10" type="ORF">BU14_0164s0005</name>
</gene>
<comment type="pathway">
    <text evidence="1">Carbohydrate degradation; glycolysis; pyruvate from D-glyceraldehyde 3-phosphate: step 4/5.</text>
</comment>
<dbReference type="InterPro" id="IPR029017">
    <property type="entry name" value="Enolase-like_N"/>
</dbReference>
<evidence type="ECO:0000256" key="4">
    <source>
        <dbReference type="ARBA" id="ARBA00023152"/>
    </source>
</evidence>
<dbReference type="PANTHER" id="PTHR11902:SF56">
    <property type="entry name" value="CYTOSOLIC ENOLASE 3"/>
    <property type="match status" value="1"/>
</dbReference>
<dbReference type="PANTHER" id="PTHR11902">
    <property type="entry name" value="ENOLASE"/>
    <property type="match status" value="1"/>
</dbReference>
<dbReference type="SFLD" id="SFLDS00001">
    <property type="entry name" value="Enolase"/>
    <property type="match status" value="1"/>
</dbReference>
<keyword evidence="11" id="KW-1185">Reference proteome</keyword>
<sequence>MSRIQELIARQILDARGEPTLEVTVTTADGDFTAAVPSGFRAEPADGTRRDGDEDKYGGRGVASAVERVNLELSDAVVGMDPTDQEGIDQAMADAEADDGGQPGRRPLGTNALLGVSMAVCRAGAAKKGIPLYKHINALAGNPTMLLPCPAFAMIQGGLGLGGMPFRELLVLPTGAESYAEALRMGVEVYAKLKAIVTEKYGAAATTVGDEGGCSPPGLSKVSEGLALLQEAITAAGHSTDVVQLAVDAGASDLFRRTDGGGYNLDRFLRKSKRNTGAGDGVKTTEELSTMYKQLAAEFGVVSFEDPFYKGDWEGHAALVGALGEMVQIVGDDLLASNADKVEEAIQQDAVNGLCLELGRAATVSVAIELNNQARNAGFGVVIAGRSGETDDTFLADFAVGLGTGQIKAGAPARGERVAKYNQLLRIEEDLGDRGNYAGEYWRDPWLLQPLTRARSLNM</sequence>
<dbReference type="Pfam" id="PF00113">
    <property type="entry name" value="Enolase_C"/>
    <property type="match status" value="1"/>
</dbReference>
<feature type="binding site" evidence="6">
    <location>
        <position position="305"/>
    </location>
    <ligand>
        <name>Mg(2+)</name>
        <dbReference type="ChEBI" id="CHEBI:18420"/>
    </ligand>
</feature>
<dbReference type="InterPro" id="IPR036849">
    <property type="entry name" value="Enolase-like_C_sf"/>
</dbReference>
<dbReference type="GO" id="GO:0000287">
    <property type="term" value="F:magnesium ion binding"/>
    <property type="evidence" value="ECO:0007669"/>
    <property type="project" value="InterPro"/>
</dbReference>